<accession>A0ACC3S9M0</accession>
<gene>
    <name evidence="1" type="ORF">M8818_005694</name>
</gene>
<protein>
    <submittedName>
        <fullName evidence="1">Uncharacterized protein</fullName>
    </submittedName>
</protein>
<dbReference type="EMBL" id="JAMKPW020000033">
    <property type="protein sequence ID" value="KAK8202168.1"/>
    <property type="molecule type" value="Genomic_DNA"/>
</dbReference>
<dbReference type="Proteomes" id="UP001320706">
    <property type="component" value="Unassembled WGS sequence"/>
</dbReference>
<evidence type="ECO:0000313" key="1">
    <source>
        <dbReference type="EMBL" id="KAK8202168.1"/>
    </source>
</evidence>
<proteinExistence type="predicted"/>
<comment type="caution">
    <text evidence="1">The sequence shown here is derived from an EMBL/GenBank/DDBJ whole genome shotgun (WGS) entry which is preliminary data.</text>
</comment>
<sequence>MEAVPRNTPALLARIDQLRNSLIKRFENLIELAAIDKTDRNATALSQYQIQIETGALRPALQIRSAEDILSLTRQLQELWLFGQLKTLEDSETLQKTDEDARAIAALLRQLEESGKEAALDPIK</sequence>
<keyword evidence="2" id="KW-1185">Reference proteome</keyword>
<organism evidence="1 2">
    <name type="scientific">Zalaria obscura</name>
    <dbReference type="NCBI Taxonomy" id="2024903"/>
    <lineage>
        <taxon>Eukaryota</taxon>
        <taxon>Fungi</taxon>
        <taxon>Dikarya</taxon>
        <taxon>Ascomycota</taxon>
        <taxon>Pezizomycotina</taxon>
        <taxon>Dothideomycetes</taxon>
        <taxon>Dothideomycetidae</taxon>
        <taxon>Dothideales</taxon>
        <taxon>Zalariaceae</taxon>
        <taxon>Zalaria</taxon>
    </lineage>
</organism>
<name>A0ACC3S9M0_9PEZI</name>
<evidence type="ECO:0000313" key="2">
    <source>
        <dbReference type="Proteomes" id="UP001320706"/>
    </source>
</evidence>
<reference evidence="1" key="1">
    <citation type="submission" date="2024-02" db="EMBL/GenBank/DDBJ databases">
        <title>Metagenome Assembled Genome of Zalaria obscura JY119.</title>
        <authorList>
            <person name="Vighnesh L."/>
            <person name="Jagadeeshwari U."/>
            <person name="Venkata Ramana C."/>
            <person name="Sasikala C."/>
        </authorList>
    </citation>
    <scope>NUCLEOTIDE SEQUENCE</scope>
    <source>
        <strain evidence="1">JY119</strain>
    </source>
</reference>